<evidence type="ECO:0000259" key="1">
    <source>
        <dbReference type="Pfam" id="PF01636"/>
    </source>
</evidence>
<sequence length="442" mass="50430">MTASLTPPPALSILYGDLDRTRLSVCLDAQCRRWTTLGNFPHLVDVPSRKGRKPVSIPDITQFSVITRSLFGVGCKAPTDVYSCSAYNELFLLRLEVPERSLLPRKVLARVARDLKTRSDISLESEVATMVYVRHHCPAIPVPTVYGYCPTRDNLIGQPFSIVSFTEGLDMDGVPWEDLPLQSKLVGVRDFANIVSQLSQLHFKAIGSIYFKFGGDPQKQTPVGFTLGPVSWCKQESAARTEAFEHDRGPWKTTAQWLRASVDDEIQFMEKLPGLARETSTRKQGCERRWKVAQRVLPQFRDRIPDARDDPFDQCASGPFVLGHMDLNPWNMIFCPKGPNAGKIVSVIDWEMALTVPLWALICYPRWFDCANAFEPRKPSETQHFKDTYIRELQKHAQESIILRVVQNAQYEARRRFSEIAILPWELAEIMERWLEQNPRHA</sequence>
<dbReference type="AlphaFoldDB" id="A0A8H6YVI8"/>
<reference evidence="2" key="1">
    <citation type="submission" date="2020-05" db="EMBL/GenBank/DDBJ databases">
        <title>Mycena genomes resolve the evolution of fungal bioluminescence.</title>
        <authorList>
            <person name="Tsai I.J."/>
        </authorList>
    </citation>
    <scope>NUCLEOTIDE SEQUENCE</scope>
    <source>
        <strain evidence="2">CCC161011</strain>
    </source>
</reference>
<evidence type="ECO:0000313" key="3">
    <source>
        <dbReference type="Proteomes" id="UP000620124"/>
    </source>
</evidence>
<accession>A0A8H6YVI8</accession>
<dbReference type="GO" id="GO:0016301">
    <property type="term" value="F:kinase activity"/>
    <property type="evidence" value="ECO:0007669"/>
    <property type="project" value="UniProtKB-KW"/>
</dbReference>
<dbReference type="EMBL" id="JACAZI010000003">
    <property type="protein sequence ID" value="KAF7365596.1"/>
    <property type="molecule type" value="Genomic_DNA"/>
</dbReference>
<dbReference type="InterPro" id="IPR011009">
    <property type="entry name" value="Kinase-like_dom_sf"/>
</dbReference>
<gene>
    <name evidence="2" type="ORF">MVEN_00433000</name>
</gene>
<dbReference type="PANTHER" id="PTHR21310">
    <property type="entry name" value="AMINOGLYCOSIDE PHOSPHOTRANSFERASE-RELATED-RELATED"/>
    <property type="match status" value="1"/>
</dbReference>
<dbReference type="OrthoDB" id="2831558at2759"/>
<comment type="caution">
    <text evidence="2">The sequence shown here is derived from an EMBL/GenBank/DDBJ whole genome shotgun (WGS) entry which is preliminary data.</text>
</comment>
<dbReference type="Gene3D" id="3.90.1200.10">
    <property type="match status" value="1"/>
</dbReference>
<organism evidence="2 3">
    <name type="scientific">Mycena venus</name>
    <dbReference type="NCBI Taxonomy" id="2733690"/>
    <lineage>
        <taxon>Eukaryota</taxon>
        <taxon>Fungi</taxon>
        <taxon>Dikarya</taxon>
        <taxon>Basidiomycota</taxon>
        <taxon>Agaricomycotina</taxon>
        <taxon>Agaricomycetes</taxon>
        <taxon>Agaricomycetidae</taxon>
        <taxon>Agaricales</taxon>
        <taxon>Marasmiineae</taxon>
        <taxon>Mycenaceae</taxon>
        <taxon>Mycena</taxon>
    </lineage>
</organism>
<proteinExistence type="predicted"/>
<dbReference type="InterPro" id="IPR051678">
    <property type="entry name" value="AGP_Transferase"/>
</dbReference>
<keyword evidence="3" id="KW-1185">Reference proteome</keyword>
<keyword evidence="2" id="KW-0418">Kinase</keyword>
<evidence type="ECO:0000313" key="2">
    <source>
        <dbReference type="EMBL" id="KAF7365596.1"/>
    </source>
</evidence>
<protein>
    <submittedName>
        <fullName evidence="2">Serine threonine protein kinase</fullName>
    </submittedName>
</protein>
<dbReference type="Proteomes" id="UP000620124">
    <property type="component" value="Unassembled WGS sequence"/>
</dbReference>
<name>A0A8H6YVI8_9AGAR</name>
<dbReference type="Pfam" id="PF01636">
    <property type="entry name" value="APH"/>
    <property type="match status" value="1"/>
</dbReference>
<dbReference type="SUPFAM" id="SSF56112">
    <property type="entry name" value="Protein kinase-like (PK-like)"/>
    <property type="match status" value="1"/>
</dbReference>
<dbReference type="PANTHER" id="PTHR21310:SF15">
    <property type="entry name" value="AMINOGLYCOSIDE PHOSPHOTRANSFERASE DOMAIN-CONTAINING PROTEIN"/>
    <property type="match status" value="1"/>
</dbReference>
<feature type="domain" description="Aminoglycoside phosphotransferase" evidence="1">
    <location>
        <begin position="109"/>
        <end position="355"/>
    </location>
</feature>
<keyword evidence="2" id="KW-0808">Transferase</keyword>
<dbReference type="InterPro" id="IPR002575">
    <property type="entry name" value="Aminoglycoside_PTrfase"/>
</dbReference>